<evidence type="ECO:0000313" key="3">
    <source>
        <dbReference type="Proteomes" id="UP000027734"/>
    </source>
</evidence>
<evidence type="ECO:0000313" key="2">
    <source>
        <dbReference type="EMBL" id="KEJ89809.1"/>
    </source>
</evidence>
<sequence length="98" mass="11036">MTECAGIPLRLTEQQIEAGKSAAGGFTRKQLKSWGVPWPPPKGWQKALLTGRKIPRRKRSAKQAKAIARRYEAQRKADVKRKAEADHRNFDREAGKGL</sequence>
<gene>
    <name evidence="2" type="ORF">DSW25_06215</name>
</gene>
<accession>A0A073IJ53</accession>
<reference evidence="2 3" key="1">
    <citation type="submission" date="2014-01" db="EMBL/GenBank/DDBJ databases">
        <title>Sulfitobacter donghicola JCM 14565 Genome Sequencing.</title>
        <authorList>
            <person name="Lai Q."/>
            <person name="Hong Z."/>
        </authorList>
    </citation>
    <scope>NUCLEOTIDE SEQUENCE [LARGE SCALE GENOMIC DNA]</scope>
    <source>
        <strain evidence="2 3">JCM 14565</strain>
    </source>
</reference>
<feature type="region of interest" description="Disordered" evidence="1">
    <location>
        <begin position="55"/>
        <end position="98"/>
    </location>
</feature>
<dbReference type="EMBL" id="JAMC01000002">
    <property type="protein sequence ID" value="KEJ89809.1"/>
    <property type="molecule type" value="Genomic_DNA"/>
</dbReference>
<comment type="caution">
    <text evidence="2">The sequence shown here is derived from an EMBL/GenBank/DDBJ whole genome shotgun (WGS) entry which is preliminary data.</text>
</comment>
<proteinExistence type="predicted"/>
<organism evidence="2 3">
    <name type="scientific">Sulfitobacter donghicola DSW-25 = KCTC 12864 = JCM 14565</name>
    <dbReference type="NCBI Taxonomy" id="1300350"/>
    <lineage>
        <taxon>Bacteria</taxon>
        <taxon>Pseudomonadati</taxon>
        <taxon>Pseudomonadota</taxon>
        <taxon>Alphaproteobacteria</taxon>
        <taxon>Rhodobacterales</taxon>
        <taxon>Roseobacteraceae</taxon>
        <taxon>Sulfitobacter</taxon>
    </lineage>
</organism>
<feature type="compositionally biased region" description="Basic and acidic residues" evidence="1">
    <location>
        <begin position="69"/>
        <end position="98"/>
    </location>
</feature>
<dbReference type="AlphaFoldDB" id="A0A073IJ53"/>
<evidence type="ECO:0000256" key="1">
    <source>
        <dbReference type="SAM" id="MobiDB-lite"/>
    </source>
</evidence>
<dbReference type="eggNOG" id="ENOG502ZT4R">
    <property type="taxonomic scope" value="Bacteria"/>
</dbReference>
<name>A0A073IJ53_9RHOB</name>
<dbReference type="Proteomes" id="UP000027734">
    <property type="component" value="Unassembled WGS sequence"/>
</dbReference>
<protein>
    <submittedName>
        <fullName evidence="2">Uncharacterized protein</fullName>
    </submittedName>
</protein>
<keyword evidence="3" id="KW-1185">Reference proteome</keyword>